<reference evidence="1" key="1">
    <citation type="submission" date="2023-05" db="EMBL/GenBank/DDBJ databases">
        <authorList>
            <person name="Huff M."/>
        </authorList>
    </citation>
    <scope>NUCLEOTIDE SEQUENCE</scope>
</reference>
<accession>A0AAD2E950</accession>
<name>A0AAD2E950_9LAMI</name>
<dbReference type="AlphaFoldDB" id="A0AAD2E950"/>
<dbReference type="EMBL" id="OU503051">
    <property type="protein sequence ID" value="CAI9779155.1"/>
    <property type="molecule type" value="Genomic_DNA"/>
</dbReference>
<sequence length="113" mass="13319">MHKQIWIDARKTKTEIMEGREEQILAYCKRYFGEGIEDGGPGTKEEEHNEAIFTILSYLYTFSIADYVSWLKIFDFDGHRGMLKKAIENLTKYHDPEIDHRIQMWKSGSKANE</sequence>
<evidence type="ECO:0000313" key="2">
    <source>
        <dbReference type="Proteomes" id="UP000834106"/>
    </source>
</evidence>
<keyword evidence="2" id="KW-1185">Reference proteome</keyword>
<proteinExistence type="predicted"/>
<protein>
    <submittedName>
        <fullName evidence="1">Uncharacterized protein</fullName>
    </submittedName>
</protein>
<organism evidence="1 2">
    <name type="scientific">Fraxinus pennsylvanica</name>
    <dbReference type="NCBI Taxonomy" id="56036"/>
    <lineage>
        <taxon>Eukaryota</taxon>
        <taxon>Viridiplantae</taxon>
        <taxon>Streptophyta</taxon>
        <taxon>Embryophyta</taxon>
        <taxon>Tracheophyta</taxon>
        <taxon>Spermatophyta</taxon>
        <taxon>Magnoliopsida</taxon>
        <taxon>eudicotyledons</taxon>
        <taxon>Gunneridae</taxon>
        <taxon>Pentapetalae</taxon>
        <taxon>asterids</taxon>
        <taxon>lamiids</taxon>
        <taxon>Lamiales</taxon>
        <taxon>Oleaceae</taxon>
        <taxon>Oleeae</taxon>
        <taxon>Fraxinus</taxon>
    </lineage>
</organism>
<gene>
    <name evidence="1" type="ORF">FPE_LOCUS26585</name>
</gene>
<evidence type="ECO:0000313" key="1">
    <source>
        <dbReference type="EMBL" id="CAI9779155.1"/>
    </source>
</evidence>
<dbReference type="Proteomes" id="UP000834106">
    <property type="component" value="Chromosome 16"/>
</dbReference>